<reference evidence="4" key="1">
    <citation type="submission" date="2021-01" db="EMBL/GenBank/DDBJ databases">
        <authorList>
            <person name="Corre E."/>
            <person name="Pelletier E."/>
            <person name="Niang G."/>
            <person name="Scheremetjew M."/>
            <person name="Finn R."/>
            <person name="Kale V."/>
            <person name="Holt S."/>
            <person name="Cochrane G."/>
            <person name="Meng A."/>
            <person name="Brown T."/>
            <person name="Cohen L."/>
        </authorList>
    </citation>
    <scope>NUCLEOTIDE SEQUENCE</scope>
    <source>
        <strain evidence="4">CCMP2084</strain>
    </source>
</reference>
<feature type="compositionally biased region" description="Polar residues" evidence="1">
    <location>
        <begin position="148"/>
        <end position="167"/>
    </location>
</feature>
<accession>A0A6T7JRT9</accession>
<protein>
    <submittedName>
        <fullName evidence="4">Uncharacterized protein</fullName>
    </submittedName>
</protein>
<evidence type="ECO:0000256" key="2">
    <source>
        <dbReference type="SAM" id="Phobius"/>
    </source>
</evidence>
<gene>
    <name evidence="3" type="ORF">ASEP1449_LOCUS15340</name>
    <name evidence="4" type="ORF">ASEP1449_LOCUS15341</name>
</gene>
<feature type="region of interest" description="Disordered" evidence="1">
    <location>
        <begin position="20"/>
        <end position="44"/>
    </location>
</feature>
<evidence type="ECO:0000313" key="4">
    <source>
        <dbReference type="EMBL" id="CAD9823507.1"/>
    </source>
</evidence>
<evidence type="ECO:0000256" key="1">
    <source>
        <dbReference type="SAM" id="MobiDB-lite"/>
    </source>
</evidence>
<dbReference type="EMBL" id="HBHQ01022661">
    <property type="protein sequence ID" value="CAD9823506.1"/>
    <property type="molecule type" value="Transcribed_RNA"/>
</dbReference>
<organism evidence="4">
    <name type="scientific">Attheya septentrionalis</name>
    <dbReference type="NCBI Taxonomy" id="420275"/>
    <lineage>
        <taxon>Eukaryota</taxon>
        <taxon>Sar</taxon>
        <taxon>Stramenopiles</taxon>
        <taxon>Ochrophyta</taxon>
        <taxon>Bacillariophyta</taxon>
        <taxon>Coscinodiscophyceae</taxon>
        <taxon>Chaetocerotophycidae</taxon>
        <taxon>Chaetocerotales</taxon>
        <taxon>Attheyaceae</taxon>
        <taxon>Attheya</taxon>
    </lineage>
</organism>
<feature type="compositionally biased region" description="Low complexity" evidence="1">
    <location>
        <begin position="34"/>
        <end position="44"/>
    </location>
</feature>
<feature type="transmembrane region" description="Helical" evidence="2">
    <location>
        <begin position="55"/>
        <end position="74"/>
    </location>
</feature>
<sequence>MSSHLDVPDGSGVNDIIAPISASETTRRPKRSHSNNLVPSSSSNGALGSATNHPILALPFFFLIFLLETINRFFTSALGAPIRSIGNFVASDREQDKILRELPGEQRQQQEDMSKINLEQEILSDKVRDLRRRVRRLEERRAQRAGEATNSSNLQDGSTATGSSKTE</sequence>
<feature type="region of interest" description="Disordered" evidence="1">
    <location>
        <begin position="140"/>
        <end position="167"/>
    </location>
</feature>
<keyword evidence="2" id="KW-0812">Transmembrane</keyword>
<keyword evidence="2" id="KW-1133">Transmembrane helix</keyword>
<evidence type="ECO:0000313" key="3">
    <source>
        <dbReference type="EMBL" id="CAD9823506.1"/>
    </source>
</evidence>
<dbReference type="EMBL" id="HBHQ01022662">
    <property type="protein sequence ID" value="CAD9823507.1"/>
    <property type="molecule type" value="Transcribed_RNA"/>
</dbReference>
<name>A0A6T7JRT9_9STRA</name>
<proteinExistence type="predicted"/>
<keyword evidence="2" id="KW-0472">Membrane</keyword>
<dbReference type="AlphaFoldDB" id="A0A6T7JRT9"/>